<comment type="caution">
    <text evidence="3">The sequence shown here is derived from an EMBL/GenBank/DDBJ whole genome shotgun (WGS) entry which is preliminary data.</text>
</comment>
<gene>
    <name evidence="3" type="ORF">EV193_105257</name>
</gene>
<evidence type="ECO:0000256" key="1">
    <source>
        <dbReference type="SAM" id="MobiDB-lite"/>
    </source>
</evidence>
<reference evidence="3 4" key="1">
    <citation type="submission" date="2019-02" db="EMBL/GenBank/DDBJ databases">
        <title>Genomic Encyclopedia of Type Strains, Phase IV (KMG-IV): sequencing the most valuable type-strain genomes for metagenomic binning, comparative biology and taxonomic classification.</title>
        <authorList>
            <person name="Goeker M."/>
        </authorList>
    </citation>
    <scope>NUCLEOTIDE SEQUENCE [LARGE SCALE GENOMIC DNA]</scope>
    <source>
        <strain evidence="3 4">DSM 101727</strain>
    </source>
</reference>
<keyword evidence="4" id="KW-1185">Reference proteome</keyword>
<accession>A0A4Q7KM09</accession>
<dbReference type="Proteomes" id="UP000294257">
    <property type="component" value="Unassembled WGS sequence"/>
</dbReference>
<dbReference type="Pfam" id="PF04149">
    <property type="entry name" value="DUF397"/>
    <property type="match status" value="1"/>
</dbReference>
<sequence>MTLNWRKSSHSGGVGGNGNGGDCIEVAYGPTGPLMRDSKNPNGPILSVADLVASLRALRQ</sequence>
<feature type="region of interest" description="Disordered" evidence="1">
    <location>
        <begin position="1"/>
        <end position="22"/>
    </location>
</feature>
<protein>
    <submittedName>
        <fullName evidence="3">Uncharacterized protein DUF397</fullName>
    </submittedName>
</protein>
<evidence type="ECO:0000259" key="2">
    <source>
        <dbReference type="Pfam" id="PF04149"/>
    </source>
</evidence>
<dbReference type="EMBL" id="SGWQ01000005">
    <property type="protein sequence ID" value="RZS37699.1"/>
    <property type="molecule type" value="Genomic_DNA"/>
</dbReference>
<feature type="compositionally biased region" description="Gly residues" evidence="1">
    <location>
        <begin position="12"/>
        <end position="21"/>
    </location>
</feature>
<dbReference type="InterPro" id="IPR007278">
    <property type="entry name" value="DUF397"/>
</dbReference>
<evidence type="ECO:0000313" key="4">
    <source>
        <dbReference type="Proteomes" id="UP000294257"/>
    </source>
</evidence>
<dbReference type="RefSeq" id="WP_130345157.1">
    <property type="nucleotide sequence ID" value="NZ_SGWQ01000005.1"/>
</dbReference>
<evidence type="ECO:0000313" key="3">
    <source>
        <dbReference type="EMBL" id="RZS37699.1"/>
    </source>
</evidence>
<organism evidence="3 4">
    <name type="scientific">Herbihabitans rhizosphaerae</name>
    <dbReference type="NCBI Taxonomy" id="1872711"/>
    <lineage>
        <taxon>Bacteria</taxon>
        <taxon>Bacillati</taxon>
        <taxon>Actinomycetota</taxon>
        <taxon>Actinomycetes</taxon>
        <taxon>Pseudonocardiales</taxon>
        <taxon>Pseudonocardiaceae</taxon>
        <taxon>Herbihabitans</taxon>
    </lineage>
</organism>
<dbReference type="AlphaFoldDB" id="A0A4Q7KM09"/>
<name>A0A4Q7KM09_9PSEU</name>
<feature type="domain" description="DUF397" evidence="2">
    <location>
        <begin position="3"/>
        <end position="48"/>
    </location>
</feature>
<dbReference type="OrthoDB" id="4330022at2"/>
<proteinExistence type="predicted"/>